<sequence>MAEEIGGVRVVEREGRGRALVACRPLIGGEIVLKESSILLYSAFPLTTTTASPYCAHCFRSLSSSSQEQQSQQQQRQSSYSCPSCSQEVFCSLECYSVASKKSHTPWACQTLLRLRHSLSPHDPLDLHLQARFLVASYNLSLHSPDLFHSLLSLHGSSSDLSSAAHLLHPLLSPPPSSFSVDVSVALLAKDKLNAFGLMEPFSVDQGSNRSVRAYGIYPNASLFNHDCLPNACRFDYVDTVDTDITVRMIHDVPAGREICLSYFPVNLSYRMRQRRLLEDYGFACDCDRCKVEANWSDRDRDPEEEEEEEEEEGNVIMEEEEEKEGEEEVMEEDMAEAEEAERGDNSETEFPHAYFFVRYMCNRNNCGGTLAPLPPSLPSQSQLLRSPSSSSSDVVMECNVCGNLQTQLL</sequence>
<dbReference type="EMBL" id="BTGU01000030">
    <property type="protein sequence ID" value="GMN49405.1"/>
    <property type="molecule type" value="Genomic_DNA"/>
</dbReference>
<feature type="domain" description="SET" evidence="2">
    <location>
        <begin position="3"/>
        <end position="264"/>
    </location>
</feature>
<dbReference type="SMART" id="SM00317">
    <property type="entry name" value="SET"/>
    <property type="match status" value="1"/>
</dbReference>
<dbReference type="CDD" id="cd20071">
    <property type="entry name" value="SET_SMYD"/>
    <property type="match status" value="1"/>
</dbReference>
<dbReference type="PROSITE" id="PS50280">
    <property type="entry name" value="SET"/>
    <property type="match status" value="1"/>
</dbReference>
<dbReference type="InterPro" id="IPR046341">
    <property type="entry name" value="SET_dom_sf"/>
</dbReference>
<evidence type="ECO:0000259" key="2">
    <source>
        <dbReference type="PROSITE" id="PS50280"/>
    </source>
</evidence>
<dbReference type="InterPro" id="IPR001214">
    <property type="entry name" value="SET_dom"/>
</dbReference>
<dbReference type="AlphaFoldDB" id="A0AA88D9D5"/>
<comment type="caution">
    <text evidence="3">The sequence shown here is derived from an EMBL/GenBank/DDBJ whole genome shotgun (WGS) entry which is preliminary data.</text>
</comment>
<feature type="region of interest" description="Disordered" evidence="1">
    <location>
        <begin position="297"/>
        <end position="347"/>
    </location>
</feature>
<dbReference type="Gene3D" id="6.10.140.2220">
    <property type="match status" value="1"/>
</dbReference>
<keyword evidence="4" id="KW-1185">Reference proteome</keyword>
<dbReference type="SUPFAM" id="SSF82199">
    <property type="entry name" value="SET domain"/>
    <property type="match status" value="1"/>
</dbReference>
<name>A0AA88D9D5_FICCA</name>
<feature type="compositionally biased region" description="Acidic residues" evidence="1">
    <location>
        <begin position="303"/>
        <end position="340"/>
    </location>
</feature>
<dbReference type="Pfam" id="PF00856">
    <property type="entry name" value="SET"/>
    <property type="match status" value="1"/>
</dbReference>
<protein>
    <recommendedName>
        <fullName evidence="2">SET domain-containing protein</fullName>
    </recommendedName>
</protein>
<dbReference type="InterPro" id="IPR044238">
    <property type="entry name" value="ASHR2-like"/>
</dbReference>
<dbReference type="PANTHER" id="PTHR47420">
    <property type="entry name" value="HISTONE-LYSINE N-METHYLTRANSFERASE ASHR2"/>
    <property type="match status" value="1"/>
</dbReference>
<evidence type="ECO:0000313" key="4">
    <source>
        <dbReference type="Proteomes" id="UP001187192"/>
    </source>
</evidence>
<dbReference type="PANTHER" id="PTHR47420:SF3">
    <property type="entry name" value="HISTONE-LYSINE N-METHYLTRANSFERASE ASHR2"/>
    <property type="match status" value="1"/>
</dbReference>
<evidence type="ECO:0000313" key="3">
    <source>
        <dbReference type="EMBL" id="GMN49405.1"/>
    </source>
</evidence>
<organism evidence="3 4">
    <name type="scientific">Ficus carica</name>
    <name type="common">Common fig</name>
    <dbReference type="NCBI Taxonomy" id="3494"/>
    <lineage>
        <taxon>Eukaryota</taxon>
        <taxon>Viridiplantae</taxon>
        <taxon>Streptophyta</taxon>
        <taxon>Embryophyta</taxon>
        <taxon>Tracheophyta</taxon>
        <taxon>Spermatophyta</taxon>
        <taxon>Magnoliopsida</taxon>
        <taxon>eudicotyledons</taxon>
        <taxon>Gunneridae</taxon>
        <taxon>Pentapetalae</taxon>
        <taxon>rosids</taxon>
        <taxon>fabids</taxon>
        <taxon>Rosales</taxon>
        <taxon>Moraceae</taxon>
        <taxon>Ficeae</taxon>
        <taxon>Ficus</taxon>
    </lineage>
</organism>
<accession>A0AA88D9D5</accession>
<proteinExistence type="predicted"/>
<dbReference type="Gene3D" id="1.10.220.160">
    <property type="match status" value="1"/>
</dbReference>
<dbReference type="Gene3D" id="2.170.270.10">
    <property type="entry name" value="SET domain"/>
    <property type="match status" value="1"/>
</dbReference>
<evidence type="ECO:0000256" key="1">
    <source>
        <dbReference type="SAM" id="MobiDB-lite"/>
    </source>
</evidence>
<reference evidence="3" key="1">
    <citation type="submission" date="2023-07" db="EMBL/GenBank/DDBJ databases">
        <title>draft genome sequence of fig (Ficus carica).</title>
        <authorList>
            <person name="Takahashi T."/>
            <person name="Nishimura K."/>
        </authorList>
    </citation>
    <scope>NUCLEOTIDE SEQUENCE</scope>
</reference>
<gene>
    <name evidence="3" type="ORF">TIFTF001_018567</name>
</gene>
<dbReference type="Proteomes" id="UP001187192">
    <property type="component" value="Unassembled WGS sequence"/>
</dbReference>